<dbReference type="InterPro" id="IPR003495">
    <property type="entry name" value="CobW/HypB/UreG_nucleotide-bd"/>
</dbReference>
<feature type="domain" description="CobW/HypB/UreG nucleotide-binding" evidence="6">
    <location>
        <begin position="11"/>
        <end position="191"/>
    </location>
</feature>
<feature type="domain" description="CobW C-terminal" evidence="7">
    <location>
        <begin position="253"/>
        <end position="337"/>
    </location>
</feature>
<organism evidence="8">
    <name type="scientific">Paenibacillus sp. SYP-B3998</name>
    <dbReference type="NCBI Taxonomy" id="2678564"/>
    <lineage>
        <taxon>Bacteria</taxon>
        <taxon>Bacillati</taxon>
        <taxon>Bacillota</taxon>
        <taxon>Bacilli</taxon>
        <taxon>Bacillales</taxon>
        <taxon>Paenibacillaceae</taxon>
        <taxon>Paenibacillus</taxon>
    </lineage>
</organism>
<evidence type="ECO:0000256" key="3">
    <source>
        <dbReference type="ARBA" id="ARBA00023186"/>
    </source>
</evidence>
<reference evidence="8" key="1">
    <citation type="submission" date="2020-02" db="EMBL/GenBank/DDBJ databases">
        <authorList>
            <person name="Shen X.-R."/>
            <person name="Zhang Y.-X."/>
        </authorList>
    </citation>
    <scope>NUCLEOTIDE SEQUENCE</scope>
    <source>
        <strain evidence="8">SYP-B3998</strain>
    </source>
</reference>
<evidence type="ECO:0000256" key="2">
    <source>
        <dbReference type="ARBA" id="ARBA00022801"/>
    </source>
</evidence>
<dbReference type="Gene3D" id="3.40.50.300">
    <property type="entry name" value="P-loop containing nucleotide triphosphate hydrolases"/>
    <property type="match status" value="1"/>
</dbReference>
<dbReference type="Pfam" id="PF02492">
    <property type="entry name" value="cobW"/>
    <property type="match status" value="1"/>
</dbReference>
<dbReference type="Gene3D" id="3.30.1220.10">
    <property type="entry name" value="CobW-like, C-terminal domain"/>
    <property type="match status" value="1"/>
</dbReference>
<dbReference type="InterPro" id="IPR051316">
    <property type="entry name" value="Zinc-reg_GTPase_activator"/>
</dbReference>
<dbReference type="Pfam" id="PF07683">
    <property type="entry name" value="CobW_C"/>
    <property type="match status" value="1"/>
</dbReference>
<evidence type="ECO:0000313" key="8">
    <source>
        <dbReference type="EMBL" id="NEW05494.1"/>
    </source>
</evidence>
<evidence type="ECO:0000259" key="7">
    <source>
        <dbReference type="Pfam" id="PF07683"/>
    </source>
</evidence>
<sequence length="341" mass="38506">MERGFSVFKVPVIVLSGFLGSGKTTLLIRMLQEAASFGLTPAVLMNELGKQDVDGHFLQSASPDINVEKLLDGCICCSKKNEINNAMKQLLKRKPDVILIELTGVANPEEIADALTEPALLPYFKLQTVITVLDAEHVLAYNSIFASDRELVHTLRRQMAVADLLLLNKIDLVTDKQRHSIEKTIRKWNERSLLLPTTHSLFDLSLIFGSLKQLEAPTPASPTFNRKLQVVKNMKSNSGQSEPKSNLSYSRIQTVTLNADYPHFITQRIVERYLTRWSAQLLRAKGYFSFEPAGQSFIMQYAGKRTNWQRTHFEGKPYLILIGIDLDAETLEQDWQKGLSQ</sequence>
<dbReference type="PANTHER" id="PTHR13748">
    <property type="entry name" value="COBW-RELATED"/>
    <property type="match status" value="1"/>
</dbReference>
<evidence type="ECO:0000256" key="5">
    <source>
        <dbReference type="ARBA" id="ARBA00049117"/>
    </source>
</evidence>
<keyword evidence="1" id="KW-0547">Nucleotide-binding</keyword>
<comment type="caution">
    <text evidence="8">The sequence shown here is derived from an EMBL/GenBank/DDBJ whole genome shotgun (WGS) entry which is preliminary data.</text>
</comment>
<keyword evidence="3" id="KW-0143">Chaperone</keyword>
<gene>
    <name evidence="8" type="ORF">GK047_05610</name>
</gene>
<dbReference type="CDD" id="cd03112">
    <property type="entry name" value="CobW-like"/>
    <property type="match status" value="1"/>
</dbReference>
<keyword evidence="2" id="KW-0378">Hydrolase</keyword>
<dbReference type="GO" id="GO:0016787">
    <property type="term" value="F:hydrolase activity"/>
    <property type="evidence" value="ECO:0007669"/>
    <property type="project" value="UniProtKB-KW"/>
</dbReference>
<accession>A0A6G3ZUX2</accession>
<dbReference type="EMBL" id="JAAIKC010000001">
    <property type="protein sequence ID" value="NEW05494.1"/>
    <property type="molecule type" value="Genomic_DNA"/>
</dbReference>
<dbReference type="InterPro" id="IPR011629">
    <property type="entry name" value="CobW-like_C"/>
</dbReference>
<name>A0A6G3ZUX2_9BACL</name>
<comment type="similarity">
    <text evidence="4">Belongs to the SIMIBI class G3E GTPase family. ZNG1 subfamily.</text>
</comment>
<dbReference type="InterPro" id="IPR027417">
    <property type="entry name" value="P-loop_NTPase"/>
</dbReference>
<evidence type="ECO:0000256" key="4">
    <source>
        <dbReference type="ARBA" id="ARBA00034320"/>
    </source>
</evidence>
<evidence type="ECO:0000259" key="6">
    <source>
        <dbReference type="Pfam" id="PF02492"/>
    </source>
</evidence>
<evidence type="ECO:0000256" key="1">
    <source>
        <dbReference type="ARBA" id="ARBA00022741"/>
    </source>
</evidence>
<dbReference type="SUPFAM" id="SSF90002">
    <property type="entry name" value="Hypothetical protein YjiA, C-terminal domain"/>
    <property type="match status" value="1"/>
</dbReference>
<dbReference type="GO" id="GO:0000166">
    <property type="term" value="F:nucleotide binding"/>
    <property type="evidence" value="ECO:0007669"/>
    <property type="project" value="UniProtKB-KW"/>
</dbReference>
<dbReference type="AlphaFoldDB" id="A0A6G3ZUX2"/>
<proteinExistence type="inferred from homology"/>
<protein>
    <submittedName>
        <fullName evidence="8">GTP-binding protein</fullName>
    </submittedName>
</protein>
<comment type="catalytic activity">
    <reaction evidence="5">
        <text>GTP + H2O = GDP + phosphate + H(+)</text>
        <dbReference type="Rhea" id="RHEA:19669"/>
        <dbReference type="ChEBI" id="CHEBI:15377"/>
        <dbReference type="ChEBI" id="CHEBI:15378"/>
        <dbReference type="ChEBI" id="CHEBI:37565"/>
        <dbReference type="ChEBI" id="CHEBI:43474"/>
        <dbReference type="ChEBI" id="CHEBI:58189"/>
    </reaction>
    <physiologicalReaction direction="left-to-right" evidence="5">
        <dbReference type="Rhea" id="RHEA:19670"/>
    </physiologicalReaction>
</comment>
<dbReference type="InterPro" id="IPR036627">
    <property type="entry name" value="CobW-likC_sf"/>
</dbReference>
<dbReference type="SUPFAM" id="SSF52540">
    <property type="entry name" value="P-loop containing nucleoside triphosphate hydrolases"/>
    <property type="match status" value="1"/>
</dbReference>